<dbReference type="CDD" id="cd01062">
    <property type="entry name" value="RNase_T2_prok"/>
    <property type="match status" value="1"/>
</dbReference>
<gene>
    <name evidence="4" type="ORF">XM52_01680</name>
</gene>
<evidence type="ECO:0000313" key="5">
    <source>
        <dbReference type="Proteomes" id="UP000051401"/>
    </source>
</evidence>
<evidence type="ECO:0000256" key="1">
    <source>
        <dbReference type="ARBA" id="ARBA00007469"/>
    </source>
</evidence>
<dbReference type="Gene3D" id="3.90.730.10">
    <property type="entry name" value="Ribonuclease T2-like"/>
    <property type="match status" value="1"/>
</dbReference>
<comment type="similarity">
    <text evidence="1 2">Belongs to the RNase T2 family.</text>
</comment>
<dbReference type="InterPro" id="IPR036430">
    <property type="entry name" value="RNase_T2-like_sf"/>
</dbReference>
<dbReference type="AlphaFoldDB" id="A0A0T5PE92"/>
<dbReference type="PANTHER" id="PTHR11240">
    <property type="entry name" value="RIBONUCLEASE T2"/>
    <property type="match status" value="1"/>
</dbReference>
<feature type="chain" id="PRO_5006664541" evidence="3">
    <location>
        <begin position="22"/>
        <end position="214"/>
    </location>
</feature>
<comment type="caution">
    <text evidence="4">The sequence shown here is derived from an EMBL/GenBank/DDBJ whole genome shotgun (WGS) entry which is preliminary data.</text>
</comment>
<dbReference type="PANTHER" id="PTHR11240:SF22">
    <property type="entry name" value="RIBONUCLEASE T2"/>
    <property type="match status" value="1"/>
</dbReference>
<dbReference type="Pfam" id="PF00445">
    <property type="entry name" value="Ribonuclease_T2"/>
    <property type="match status" value="1"/>
</dbReference>
<accession>A0A0T5PE92</accession>
<dbReference type="PATRIC" id="fig|540747.5.peg.338"/>
<reference evidence="4 5" key="1">
    <citation type="submission" date="2015-04" db="EMBL/GenBank/DDBJ databases">
        <title>The draft genome sequence of Roseovarius indicus B108T.</title>
        <authorList>
            <person name="Li G."/>
            <person name="Lai Q."/>
            <person name="Shao Z."/>
            <person name="Yan P."/>
        </authorList>
    </citation>
    <scope>NUCLEOTIDE SEQUENCE [LARGE SCALE GENOMIC DNA]</scope>
    <source>
        <strain evidence="4 5">B108</strain>
    </source>
</reference>
<feature type="signal peptide" evidence="3">
    <location>
        <begin position="1"/>
        <end position="21"/>
    </location>
</feature>
<dbReference type="InterPro" id="IPR018188">
    <property type="entry name" value="RNase_T2_His_AS_1"/>
</dbReference>
<dbReference type="Proteomes" id="UP000051401">
    <property type="component" value="Unassembled WGS sequence"/>
</dbReference>
<dbReference type="InterPro" id="IPR039378">
    <property type="entry name" value="RNase_T2_prok"/>
</dbReference>
<evidence type="ECO:0000313" key="4">
    <source>
        <dbReference type="EMBL" id="KRS19577.1"/>
    </source>
</evidence>
<proteinExistence type="inferred from homology"/>
<dbReference type="GO" id="GO:0003723">
    <property type="term" value="F:RNA binding"/>
    <property type="evidence" value="ECO:0007669"/>
    <property type="project" value="InterPro"/>
</dbReference>
<keyword evidence="3" id="KW-0732">Signal</keyword>
<evidence type="ECO:0000256" key="2">
    <source>
        <dbReference type="RuleBase" id="RU004328"/>
    </source>
</evidence>
<dbReference type="PROSITE" id="PS00531">
    <property type="entry name" value="RNASE_T2_2"/>
    <property type="match status" value="1"/>
</dbReference>
<dbReference type="GO" id="GO:0033897">
    <property type="term" value="F:ribonuclease T2 activity"/>
    <property type="evidence" value="ECO:0007669"/>
    <property type="project" value="InterPro"/>
</dbReference>
<name>A0A0T5PE92_9RHOB</name>
<sequence>MKVRIMRVFFVLLLWASAALADGEKAGKFDYYVLALSWSPTWCALEGDARNSPQCDETADYGWVLHGLWPQYHRGWPANCPTAERPPTRTMTEAMTDIMGSSGLAWYQWKKHGSCSGLSAPDYYALSREAYARVKRPDVFRKLKDPVKLPASVVEQAFLKANPGLAPDMLTITCRSGRIQEARLCLSKSLDPVPCGRDVVKDCQMKNALFAPIK</sequence>
<organism evidence="4 5">
    <name type="scientific">Roseovarius indicus</name>
    <dbReference type="NCBI Taxonomy" id="540747"/>
    <lineage>
        <taxon>Bacteria</taxon>
        <taxon>Pseudomonadati</taxon>
        <taxon>Pseudomonadota</taxon>
        <taxon>Alphaproteobacteria</taxon>
        <taxon>Rhodobacterales</taxon>
        <taxon>Roseobacteraceae</taxon>
        <taxon>Roseovarius</taxon>
    </lineage>
</organism>
<dbReference type="STRING" id="540747.SAMN04488031_102569"/>
<dbReference type="EMBL" id="LAXI01000001">
    <property type="protein sequence ID" value="KRS19577.1"/>
    <property type="molecule type" value="Genomic_DNA"/>
</dbReference>
<dbReference type="InterPro" id="IPR033130">
    <property type="entry name" value="RNase_T2_His_AS_2"/>
</dbReference>
<dbReference type="SUPFAM" id="SSF55895">
    <property type="entry name" value="Ribonuclease Rh-like"/>
    <property type="match status" value="1"/>
</dbReference>
<evidence type="ECO:0000256" key="3">
    <source>
        <dbReference type="SAM" id="SignalP"/>
    </source>
</evidence>
<keyword evidence="5" id="KW-1185">Reference proteome</keyword>
<protein>
    <submittedName>
        <fullName evidence="4">Ribonuclease T</fullName>
    </submittedName>
</protein>
<dbReference type="InterPro" id="IPR001568">
    <property type="entry name" value="RNase_T2-like"/>
</dbReference>
<dbReference type="PROSITE" id="PS00530">
    <property type="entry name" value="RNASE_T2_1"/>
    <property type="match status" value="1"/>
</dbReference>
<dbReference type="GO" id="GO:0006401">
    <property type="term" value="P:RNA catabolic process"/>
    <property type="evidence" value="ECO:0007669"/>
    <property type="project" value="TreeGrafter"/>
</dbReference>